<reference evidence="2 4" key="1">
    <citation type="submission" date="2014-04" db="EMBL/GenBank/DDBJ databases">
        <title>Comparative genomics and transcriptomics to identify genetic mechanisms underlying the emergence of carbapenem resistant Acinetobacter baumannii (CRAb).</title>
        <authorList>
            <person name="Harris A.D."/>
            <person name="Johnson K.J."/>
            <person name="George J."/>
            <person name="Nadendla S."/>
            <person name="Daugherty S.C."/>
            <person name="Parankush S."/>
            <person name="Sadzewicz L."/>
            <person name="Tallon L."/>
            <person name="Sengamalay N."/>
            <person name="Hazen T.H."/>
            <person name="Rasko D.A."/>
        </authorList>
    </citation>
    <scope>NUCLEOTIDE SEQUENCE [LARGE SCALE GENOMIC DNA]</scope>
    <source>
        <strain evidence="2 4">21072</strain>
    </source>
</reference>
<dbReference type="PATRIC" id="fig|1310697.3.peg.1969"/>
<dbReference type="EMBL" id="JMOD01000032">
    <property type="protein sequence ID" value="KCY18550.1"/>
    <property type="molecule type" value="Genomic_DNA"/>
</dbReference>
<dbReference type="EMBL" id="JMOD01000295">
    <property type="protein sequence ID" value="KCY04450.1"/>
    <property type="molecule type" value="Genomic_DNA"/>
</dbReference>
<accession>A0A062HAE8</accession>
<dbReference type="Proteomes" id="UP000027327">
    <property type="component" value="Unassembled WGS sequence"/>
</dbReference>
<protein>
    <submittedName>
        <fullName evidence="2">Uncharacterized protein</fullName>
    </submittedName>
</protein>
<dbReference type="RefSeq" id="WP_000462393.1">
    <property type="nucleotide sequence ID" value="NZ_JMOD01000032.1"/>
</dbReference>
<keyword evidence="1" id="KW-0812">Transmembrane</keyword>
<comment type="caution">
    <text evidence="2">The sequence shown here is derived from an EMBL/GenBank/DDBJ whole genome shotgun (WGS) entry which is preliminary data.</text>
</comment>
<sequence>MFELIPINLKNKLREIRIIKAFLIFAFVLCLLILYIEYQKYAHINWKFVYITCLCMIWDFDLNKKIKELKVQIKSD</sequence>
<keyword evidence="1" id="KW-1133">Transmembrane helix</keyword>
<name>A0A062HAE8_ACIBA</name>
<organism evidence="2 4">
    <name type="scientific">Acinetobacter baumannii 21072</name>
    <dbReference type="NCBI Taxonomy" id="1310697"/>
    <lineage>
        <taxon>Bacteria</taxon>
        <taxon>Pseudomonadati</taxon>
        <taxon>Pseudomonadota</taxon>
        <taxon>Gammaproteobacteria</taxon>
        <taxon>Moraxellales</taxon>
        <taxon>Moraxellaceae</taxon>
        <taxon>Acinetobacter</taxon>
        <taxon>Acinetobacter calcoaceticus/baumannii complex</taxon>
    </lineage>
</organism>
<evidence type="ECO:0000256" key="1">
    <source>
        <dbReference type="SAM" id="Phobius"/>
    </source>
</evidence>
<keyword evidence="1" id="KW-0472">Membrane</keyword>
<evidence type="ECO:0000313" key="3">
    <source>
        <dbReference type="EMBL" id="KCY18550.1"/>
    </source>
</evidence>
<dbReference type="AlphaFoldDB" id="A0A062HAE8"/>
<proteinExistence type="predicted"/>
<feature type="transmembrane region" description="Helical" evidence="1">
    <location>
        <begin position="21"/>
        <end position="38"/>
    </location>
</feature>
<evidence type="ECO:0000313" key="4">
    <source>
        <dbReference type="Proteomes" id="UP000027327"/>
    </source>
</evidence>
<gene>
    <name evidence="3" type="ORF">J596_2044</name>
    <name evidence="2" type="ORF">J596_4441</name>
</gene>
<evidence type="ECO:0000313" key="2">
    <source>
        <dbReference type="EMBL" id="KCY04450.1"/>
    </source>
</evidence>